<reference evidence="2" key="1">
    <citation type="submission" date="2025-08" db="UniProtKB">
        <authorList>
            <consortium name="RefSeq"/>
        </authorList>
    </citation>
    <scope>IDENTIFICATION</scope>
</reference>
<name>A0AC58LCW3_CASCN</name>
<proteinExistence type="predicted"/>
<dbReference type="RefSeq" id="XP_073915001.1">
    <property type="nucleotide sequence ID" value="XM_074058900.1"/>
</dbReference>
<sequence>MATMLKLLALTLLLLSSRVHMAPAPAPVLERVGIVGGQEAPENKWPWQVSLRANITYWMHRCGGSLIHPQWVLTAAHCVGPYIIKPEIFRVQLRQQHLYYRDHLVPISRVIPHPDFYTVQAGSDIALLELQDPVKISSHVRPVSLPPASETFPQGTPCWVTGWGNVDNDESLPPPFPLKQVKVPIVENHLCDLKYHSGLYTGDNISIVRDDMLCAGNSRKDSCQGDSGGPLVCKVKGTWLQAGVVSWGEGCAEPNRPGVYTRVTHYLDWIHRYVPQDS</sequence>
<dbReference type="Proteomes" id="UP001732720">
    <property type="component" value="Chromosome 17"/>
</dbReference>
<gene>
    <name evidence="2" type="primary">LOC109690196</name>
</gene>
<evidence type="ECO:0000313" key="1">
    <source>
        <dbReference type="Proteomes" id="UP001732720"/>
    </source>
</evidence>
<protein>
    <submittedName>
        <fullName evidence="2">Tryptase beta-2-like isoform X1</fullName>
    </submittedName>
</protein>
<organism evidence="1 2">
    <name type="scientific">Castor canadensis</name>
    <name type="common">American beaver</name>
    <dbReference type="NCBI Taxonomy" id="51338"/>
    <lineage>
        <taxon>Eukaryota</taxon>
        <taxon>Metazoa</taxon>
        <taxon>Chordata</taxon>
        <taxon>Craniata</taxon>
        <taxon>Vertebrata</taxon>
        <taxon>Euteleostomi</taxon>
        <taxon>Mammalia</taxon>
        <taxon>Eutheria</taxon>
        <taxon>Euarchontoglires</taxon>
        <taxon>Glires</taxon>
        <taxon>Rodentia</taxon>
        <taxon>Castorimorpha</taxon>
        <taxon>Castoridae</taxon>
        <taxon>Castor</taxon>
    </lineage>
</organism>
<evidence type="ECO:0000313" key="2">
    <source>
        <dbReference type="RefSeq" id="XP_073915001.1"/>
    </source>
</evidence>
<keyword evidence="1" id="KW-1185">Reference proteome</keyword>
<accession>A0AC58LCW3</accession>